<dbReference type="RefSeq" id="XP_024573771.1">
    <property type="nucleotide sequence ID" value="XM_024722723.1"/>
</dbReference>
<evidence type="ECO:0000313" key="1">
    <source>
        <dbReference type="EMBL" id="CEG37402.1"/>
    </source>
</evidence>
<keyword evidence="2" id="KW-1185">Reference proteome</keyword>
<evidence type="ECO:0000313" key="2">
    <source>
        <dbReference type="Proteomes" id="UP000054928"/>
    </source>
</evidence>
<proteinExistence type="predicted"/>
<dbReference type="EMBL" id="CCYD01000286">
    <property type="protein sequence ID" value="CEG37402.1"/>
    <property type="molecule type" value="Genomic_DNA"/>
</dbReference>
<dbReference type="Proteomes" id="UP000054928">
    <property type="component" value="Unassembled WGS sequence"/>
</dbReference>
<name>A0A0P1AAM5_PLAHL</name>
<protein>
    <submittedName>
        <fullName evidence="1">Uncharacterized protein</fullName>
    </submittedName>
</protein>
<dbReference type="GeneID" id="36400051"/>
<organism evidence="1 2">
    <name type="scientific">Plasmopara halstedii</name>
    <name type="common">Downy mildew of sunflower</name>
    <dbReference type="NCBI Taxonomy" id="4781"/>
    <lineage>
        <taxon>Eukaryota</taxon>
        <taxon>Sar</taxon>
        <taxon>Stramenopiles</taxon>
        <taxon>Oomycota</taxon>
        <taxon>Peronosporomycetes</taxon>
        <taxon>Peronosporales</taxon>
        <taxon>Peronosporaceae</taxon>
        <taxon>Plasmopara</taxon>
    </lineage>
</organism>
<sequence>MYKLSTIPNTLVSHLLKAHKLNFVRLSTRTLRLKKSVDKSAWQLRSTRGHN</sequence>
<reference evidence="2" key="1">
    <citation type="submission" date="2014-09" db="EMBL/GenBank/DDBJ databases">
        <authorList>
            <person name="Sharma Rahul"/>
            <person name="Thines Marco"/>
        </authorList>
    </citation>
    <scope>NUCLEOTIDE SEQUENCE [LARGE SCALE GENOMIC DNA]</scope>
</reference>
<dbReference type="AlphaFoldDB" id="A0A0P1AAM5"/>
<accession>A0A0P1AAM5</accession>